<dbReference type="InterPro" id="IPR042099">
    <property type="entry name" value="ANL_N_sf"/>
</dbReference>
<dbReference type="Pfam" id="PF00561">
    <property type="entry name" value="Abhydrolase_1"/>
    <property type="match status" value="1"/>
</dbReference>
<protein>
    <submittedName>
        <fullName evidence="4">Acyl-CoA synthetase (AMP-forming)/AMP-acid ligase II</fullName>
    </submittedName>
</protein>
<dbReference type="Gene3D" id="3.40.50.1820">
    <property type="entry name" value="alpha/beta hydrolase"/>
    <property type="match status" value="1"/>
</dbReference>
<comment type="similarity">
    <text evidence="1">Belongs to the ATP-dependent AMP-binding enzyme family.</text>
</comment>
<proteinExistence type="inferred from homology"/>
<dbReference type="InterPro" id="IPR000873">
    <property type="entry name" value="AMP-dep_synth/lig_dom"/>
</dbReference>
<dbReference type="RefSeq" id="WP_158646950.1">
    <property type="nucleotide sequence ID" value="NZ_VLLA01000019.1"/>
</dbReference>
<dbReference type="SUPFAM" id="SSF56801">
    <property type="entry name" value="Acetyl-CoA synthetase-like"/>
    <property type="match status" value="1"/>
</dbReference>
<dbReference type="Gene3D" id="3.40.50.12780">
    <property type="entry name" value="N-terminal domain of ligase-like"/>
    <property type="match status" value="1"/>
</dbReference>
<dbReference type="PANTHER" id="PTHR43201:SF8">
    <property type="entry name" value="ACYL-COA SYNTHETASE FAMILY MEMBER 3"/>
    <property type="match status" value="1"/>
</dbReference>
<gene>
    <name evidence="4" type="ORF">IQ16_06114</name>
</gene>
<evidence type="ECO:0000256" key="1">
    <source>
        <dbReference type="ARBA" id="ARBA00006432"/>
    </source>
</evidence>
<dbReference type="GO" id="GO:0031956">
    <property type="term" value="F:medium-chain fatty acid-CoA ligase activity"/>
    <property type="evidence" value="ECO:0007669"/>
    <property type="project" value="TreeGrafter"/>
</dbReference>
<dbReference type="AlphaFoldDB" id="A0A562R406"/>
<evidence type="ECO:0000259" key="2">
    <source>
        <dbReference type="Pfam" id="PF00501"/>
    </source>
</evidence>
<feature type="domain" description="AMP-dependent synthetase/ligase" evidence="2">
    <location>
        <begin position="23"/>
        <end position="321"/>
    </location>
</feature>
<accession>A0A562R406</accession>
<dbReference type="InterPro" id="IPR029058">
    <property type="entry name" value="AB_hydrolase_fold"/>
</dbReference>
<dbReference type="Pfam" id="PF00501">
    <property type="entry name" value="AMP-binding"/>
    <property type="match status" value="1"/>
</dbReference>
<keyword evidence="5" id="KW-1185">Reference proteome</keyword>
<dbReference type="PANTHER" id="PTHR43201">
    <property type="entry name" value="ACYL-COA SYNTHETASE"/>
    <property type="match status" value="1"/>
</dbReference>
<dbReference type="InterPro" id="IPR045851">
    <property type="entry name" value="AMP-bd_C_sf"/>
</dbReference>
<dbReference type="Proteomes" id="UP000316291">
    <property type="component" value="Unassembled WGS sequence"/>
</dbReference>
<dbReference type="OrthoDB" id="9804723at2"/>
<evidence type="ECO:0000313" key="5">
    <source>
        <dbReference type="Proteomes" id="UP000316291"/>
    </source>
</evidence>
<evidence type="ECO:0000259" key="3">
    <source>
        <dbReference type="Pfam" id="PF00561"/>
    </source>
</evidence>
<dbReference type="Gene3D" id="3.30.300.30">
    <property type="match status" value="1"/>
</dbReference>
<dbReference type="GO" id="GO:0006631">
    <property type="term" value="P:fatty acid metabolic process"/>
    <property type="evidence" value="ECO:0007669"/>
    <property type="project" value="TreeGrafter"/>
</dbReference>
<comment type="caution">
    <text evidence="4">The sequence shown here is derived from an EMBL/GenBank/DDBJ whole genome shotgun (WGS) entry which is preliminary data.</text>
</comment>
<dbReference type="SUPFAM" id="SSF53474">
    <property type="entry name" value="alpha/beta-Hydrolases"/>
    <property type="match status" value="1"/>
</dbReference>
<dbReference type="EMBL" id="VLLA01000019">
    <property type="protein sequence ID" value="TWI63805.1"/>
    <property type="molecule type" value="Genomic_DNA"/>
</dbReference>
<feature type="domain" description="AB hydrolase-1" evidence="3">
    <location>
        <begin position="505"/>
        <end position="746"/>
    </location>
</feature>
<organism evidence="4 5">
    <name type="scientific">Bradyrhizobium huanghuaihaiense</name>
    <dbReference type="NCBI Taxonomy" id="990078"/>
    <lineage>
        <taxon>Bacteria</taxon>
        <taxon>Pseudomonadati</taxon>
        <taxon>Pseudomonadota</taxon>
        <taxon>Alphaproteobacteria</taxon>
        <taxon>Hyphomicrobiales</taxon>
        <taxon>Nitrobacteraceae</taxon>
        <taxon>Bradyrhizobium</taxon>
    </lineage>
</organism>
<name>A0A562R406_9BRAD</name>
<evidence type="ECO:0000313" key="4">
    <source>
        <dbReference type="EMBL" id="TWI63805.1"/>
    </source>
</evidence>
<keyword evidence="4" id="KW-0436">Ligase</keyword>
<sequence length="768" mass="83321">MDKTRQSIASSIPIFDAISQIARENANGVAIEALSGETCTFGSLIERAEMQARGLHALGVGAGHCVAVYCKTSISYASLILAVCRLGASYVPILNNFDLEARRRAFQMAQPVLVVHDGVRSYSSFGRPAVEIRALIEPTSDRGSPPRPDAEHVFRKLWSSGSTGGSKLIGWTQGKLLKERLRWQNHVGLRGSDRYFCKHTLDVAHATDLHLFSALLSGATCILDDVHAGDAALWETIADWRPTVMSALPEHYRDWLRHYRANGTRLPGTLRLAMCGGTYVSPETAADVADGLGFRLRQIYGSTEFGLAMISEESAGDLVLVNGVGARLEPLPQGTAGNLGHLILISDCTSEGYLGDADEHAAAFRGEEYGTGDVAEMVSPKTYRIVGRTKELLNVGGRITTTSMVDRRIQAELRLQNFATVVDPRSSESVTVFVDQPPGTPVEEERLQRRITAATEPLGLKPSIVFLHPFPYTEVGKPDKAVLRQKLATPVNMRLNCRELGRGFPLVILPGLCLTDAIFEPLIDLIQDEYRLLLIDLPGHGQNQSLPPEVTARPGIIDRFCEGIYSLLAERGIEKFAVMGVSLGATVAYALATGRHANQISALVSIEQTPFLLADDGWGHAAFGTLTREGAQQILAGLATDSGEFSRQIIAASLLEATRIDKALKGRIVRSSAACDPRAMAALLADALSQDWRPGLQGATRNVMLVHGSQSAVYPTNVGSWLNENWDVKALLQLKTGGHLPFIDEPVMFSNTVKAFLKSTCGDQNDEH</sequence>
<reference evidence="4 5" key="1">
    <citation type="journal article" date="2015" name="Stand. Genomic Sci.">
        <title>Genomic Encyclopedia of Bacterial and Archaeal Type Strains, Phase III: the genomes of soil and plant-associated and newly described type strains.</title>
        <authorList>
            <person name="Whitman W.B."/>
            <person name="Woyke T."/>
            <person name="Klenk H.P."/>
            <person name="Zhou Y."/>
            <person name="Lilburn T.G."/>
            <person name="Beck B.J."/>
            <person name="De Vos P."/>
            <person name="Vandamme P."/>
            <person name="Eisen J.A."/>
            <person name="Garrity G."/>
            <person name="Hugenholtz P."/>
            <person name="Kyrpides N.C."/>
        </authorList>
    </citation>
    <scope>NUCLEOTIDE SEQUENCE [LARGE SCALE GENOMIC DNA]</scope>
    <source>
        <strain evidence="4 5">CGMCC 1.10948</strain>
    </source>
</reference>
<dbReference type="InterPro" id="IPR000073">
    <property type="entry name" value="AB_hydrolase_1"/>
</dbReference>